<keyword evidence="4" id="KW-1185">Reference proteome</keyword>
<comment type="caution">
    <text evidence="3">The sequence shown here is derived from an EMBL/GenBank/DDBJ whole genome shotgun (WGS) entry which is preliminary data.</text>
</comment>
<dbReference type="Proteomes" id="UP000631114">
    <property type="component" value="Unassembled WGS sequence"/>
</dbReference>
<protein>
    <recommendedName>
        <fullName evidence="2">FBD domain-containing protein</fullName>
    </recommendedName>
</protein>
<evidence type="ECO:0000259" key="2">
    <source>
        <dbReference type="Pfam" id="PF08387"/>
    </source>
</evidence>
<evidence type="ECO:0000256" key="1">
    <source>
        <dbReference type="SAM" id="SignalP"/>
    </source>
</evidence>
<organism evidence="3 4">
    <name type="scientific">Coptis chinensis</name>
    <dbReference type="NCBI Taxonomy" id="261450"/>
    <lineage>
        <taxon>Eukaryota</taxon>
        <taxon>Viridiplantae</taxon>
        <taxon>Streptophyta</taxon>
        <taxon>Embryophyta</taxon>
        <taxon>Tracheophyta</taxon>
        <taxon>Spermatophyta</taxon>
        <taxon>Magnoliopsida</taxon>
        <taxon>Ranunculales</taxon>
        <taxon>Ranunculaceae</taxon>
        <taxon>Coptidoideae</taxon>
        <taxon>Coptis</taxon>
    </lineage>
</organism>
<dbReference type="AlphaFoldDB" id="A0A835H8S8"/>
<keyword evidence="1" id="KW-0732">Signal</keyword>
<feature type="non-terminal residue" evidence="3">
    <location>
        <position position="142"/>
    </location>
</feature>
<dbReference type="EMBL" id="JADFTS010000008">
    <property type="protein sequence ID" value="KAF9594465.1"/>
    <property type="molecule type" value="Genomic_DNA"/>
</dbReference>
<evidence type="ECO:0000313" key="3">
    <source>
        <dbReference type="EMBL" id="KAF9594465.1"/>
    </source>
</evidence>
<sequence>TLSHPAISALLPTFSHLVHLSVLSDGCTSGRQLIDFLSNVHNIKSLIFPDGLGSFQFKGNGRIIGTTPPSFLSHLILVRLPVFLWSEKEQWFVKFLMESAAVMEKLTVKIRGPPLYQVATKRSNVESLQMLARKLNCVLELE</sequence>
<name>A0A835H8S8_9MAGN</name>
<proteinExistence type="predicted"/>
<evidence type="ECO:0000313" key="4">
    <source>
        <dbReference type="Proteomes" id="UP000631114"/>
    </source>
</evidence>
<dbReference type="InterPro" id="IPR006566">
    <property type="entry name" value="FBD"/>
</dbReference>
<feature type="signal peptide" evidence="1">
    <location>
        <begin position="1"/>
        <end position="20"/>
    </location>
</feature>
<reference evidence="3 4" key="1">
    <citation type="submission" date="2020-10" db="EMBL/GenBank/DDBJ databases">
        <title>The Coptis chinensis genome and diversification of protoberbering-type alkaloids.</title>
        <authorList>
            <person name="Wang B."/>
            <person name="Shu S."/>
            <person name="Song C."/>
            <person name="Liu Y."/>
        </authorList>
    </citation>
    <scope>NUCLEOTIDE SEQUENCE [LARGE SCALE GENOMIC DNA]</scope>
    <source>
        <strain evidence="3">HL-2020</strain>
        <tissue evidence="3">Leaf</tissue>
    </source>
</reference>
<gene>
    <name evidence="3" type="ORF">IFM89_031067</name>
</gene>
<dbReference type="Pfam" id="PF08387">
    <property type="entry name" value="FBD"/>
    <property type="match status" value="1"/>
</dbReference>
<feature type="chain" id="PRO_5032895735" description="FBD domain-containing protein" evidence="1">
    <location>
        <begin position="21"/>
        <end position="142"/>
    </location>
</feature>
<feature type="domain" description="FBD" evidence="2">
    <location>
        <begin position="67"/>
        <end position="107"/>
    </location>
</feature>
<accession>A0A835H8S8</accession>